<keyword evidence="1" id="KW-0732">Signal</keyword>
<dbReference type="RefSeq" id="WP_099065138.1">
    <property type="nucleotide sequence ID" value="NZ_CAMITN010000001.1"/>
</dbReference>
<dbReference type="Gene3D" id="2.60.40.1090">
    <property type="entry name" value="Fimbrial-type adhesion domain"/>
    <property type="match status" value="1"/>
</dbReference>
<feature type="chain" id="PRO_5030986630" evidence="1">
    <location>
        <begin position="24"/>
        <end position="162"/>
    </location>
</feature>
<accession>A0A7U0N7Y4</accession>
<reference evidence="3 4" key="1">
    <citation type="submission" date="2021-01" db="EMBL/GenBank/DDBJ databases">
        <title>Chromosome sequence of Serratia proteamaculans strain 94 rif-r, isolated from spoiled beef.</title>
        <authorList>
            <person name="Zaytseva Y.V."/>
            <person name="Iablokov S.N."/>
            <person name="Klyukina A."/>
        </authorList>
    </citation>
    <scope>NUCLEOTIDE SEQUENCE [LARGE SCALE GENOMIC DNA]</scope>
    <source>
        <strain evidence="3 4">94 rif-r</strain>
    </source>
</reference>
<feature type="signal peptide" evidence="1">
    <location>
        <begin position="1"/>
        <end position="23"/>
    </location>
</feature>
<dbReference type="GO" id="GO:0007155">
    <property type="term" value="P:cell adhesion"/>
    <property type="evidence" value="ECO:0007669"/>
    <property type="project" value="InterPro"/>
</dbReference>
<dbReference type="EMBL" id="CP068391">
    <property type="protein sequence ID" value="QQX54161.1"/>
    <property type="molecule type" value="Genomic_DNA"/>
</dbReference>
<dbReference type="Pfam" id="PF00419">
    <property type="entry name" value="Fimbrial"/>
    <property type="match status" value="1"/>
</dbReference>
<evidence type="ECO:0000256" key="1">
    <source>
        <dbReference type="SAM" id="SignalP"/>
    </source>
</evidence>
<dbReference type="AlphaFoldDB" id="A0A7U0N7Y4"/>
<name>A0A7U0N7Y4_SERPR</name>
<feature type="domain" description="Fimbrial-type adhesion" evidence="2">
    <location>
        <begin position="27"/>
        <end position="162"/>
    </location>
</feature>
<sequence length="162" mass="17009">MKTWTVMLVVVLMCWLVAGAALAANMKMHGTLVEPPACTVSGGKEIDIDFGSAVGVNKVDGTNYLQTISYQVTCLPGAGSWGLGLTVTGTVSGFDTAALQTDVTDLGIRMLQGSKAWPINQRLTGVDINKLPILQAVPVKKPGVKLKEGAFNATATLLADYQ</sequence>
<dbReference type="InterPro" id="IPR036937">
    <property type="entry name" value="Adhesion_dom_fimbrial_sf"/>
</dbReference>
<dbReference type="GO" id="GO:0009289">
    <property type="term" value="C:pilus"/>
    <property type="evidence" value="ECO:0007669"/>
    <property type="project" value="InterPro"/>
</dbReference>
<evidence type="ECO:0000259" key="2">
    <source>
        <dbReference type="Pfam" id="PF00419"/>
    </source>
</evidence>
<dbReference type="GeneID" id="83698062"/>
<dbReference type="Proteomes" id="UP000596176">
    <property type="component" value="Chromosome"/>
</dbReference>
<proteinExistence type="predicted"/>
<gene>
    <name evidence="3" type="ORF">JKX24_03820</name>
</gene>
<evidence type="ECO:0000313" key="4">
    <source>
        <dbReference type="Proteomes" id="UP000596176"/>
    </source>
</evidence>
<dbReference type="SUPFAM" id="SSF49401">
    <property type="entry name" value="Bacterial adhesins"/>
    <property type="match status" value="1"/>
</dbReference>
<dbReference type="InterPro" id="IPR000259">
    <property type="entry name" value="Adhesion_dom_fimbrial"/>
</dbReference>
<evidence type="ECO:0000313" key="3">
    <source>
        <dbReference type="EMBL" id="QQX54161.1"/>
    </source>
</evidence>
<organism evidence="3 4">
    <name type="scientific">Serratia proteamaculans</name>
    <dbReference type="NCBI Taxonomy" id="28151"/>
    <lineage>
        <taxon>Bacteria</taxon>
        <taxon>Pseudomonadati</taxon>
        <taxon>Pseudomonadota</taxon>
        <taxon>Gammaproteobacteria</taxon>
        <taxon>Enterobacterales</taxon>
        <taxon>Yersiniaceae</taxon>
        <taxon>Serratia</taxon>
    </lineage>
</organism>
<protein>
    <submittedName>
        <fullName evidence="3">Fimbrial protein</fullName>
    </submittedName>
</protein>
<dbReference type="InterPro" id="IPR008966">
    <property type="entry name" value="Adhesion_dom_sf"/>
</dbReference>